<dbReference type="OrthoDB" id="4824971at2"/>
<feature type="transmembrane region" description="Helical" evidence="7">
    <location>
        <begin position="175"/>
        <end position="194"/>
    </location>
</feature>
<dbReference type="NCBIfam" id="TIGR03920">
    <property type="entry name" value="T7SS_EccD"/>
    <property type="match status" value="1"/>
</dbReference>
<dbReference type="Pfam" id="PF19053">
    <property type="entry name" value="EccD"/>
    <property type="match status" value="1"/>
</dbReference>
<keyword evidence="3" id="KW-1003">Cell membrane</keyword>
<evidence type="ECO:0000256" key="1">
    <source>
        <dbReference type="ARBA" id="ARBA00004651"/>
    </source>
</evidence>
<dbReference type="InterPro" id="IPR024962">
    <property type="entry name" value="YukD-like"/>
</dbReference>
<evidence type="ECO:0000256" key="3">
    <source>
        <dbReference type="ARBA" id="ARBA00022475"/>
    </source>
</evidence>
<comment type="similarity">
    <text evidence="2">Belongs to the EccD/Snm4 family.</text>
</comment>
<dbReference type="PATRIC" id="fig|2041.4.peg.3135"/>
<dbReference type="InterPro" id="IPR006707">
    <property type="entry name" value="T7SS_EccD"/>
</dbReference>
<evidence type="ECO:0000259" key="8">
    <source>
        <dbReference type="Pfam" id="PF19053"/>
    </source>
</evidence>
<evidence type="ECO:0000313" key="9">
    <source>
        <dbReference type="EMBL" id="ALX05916.1"/>
    </source>
</evidence>
<dbReference type="RefSeq" id="WP_067860361.1">
    <property type="nucleotide sequence ID" value="NZ_CP011502.1"/>
</dbReference>
<dbReference type="Gene3D" id="3.10.20.90">
    <property type="entry name" value="Phosphatidylinositol 3-kinase Catalytic Subunit, Chain A, domain 1"/>
    <property type="match status" value="1"/>
</dbReference>
<feature type="transmembrane region" description="Helical" evidence="7">
    <location>
        <begin position="227"/>
        <end position="246"/>
    </location>
</feature>
<feature type="domain" description="EccD-like transmembrane" evidence="8">
    <location>
        <begin position="119"/>
        <end position="449"/>
    </location>
</feature>
<keyword evidence="6 7" id="KW-0472">Membrane</keyword>
<evidence type="ECO:0000256" key="2">
    <source>
        <dbReference type="ARBA" id="ARBA00006162"/>
    </source>
</evidence>
<evidence type="ECO:0000313" key="10">
    <source>
        <dbReference type="Proteomes" id="UP000067689"/>
    </source>
</evidence>
<comment type="subcellular location">
    <subcellularLocation>
        <location evidence="1">Cell membrane</location>
        <topology evidence="1">Multi-pass membrane protein</topology>
    </subcellularLocation>
</comment>
<dbReference type="GO" id="GO:0005886">
    <property type="term" value="C:plasma membrane"/>
    <property type="evidence" value="ECO:0007669"/>
    <property type="project" value="UniProtKB-SubCell"/>
</dbReference>
<dbReference type="KEGG" id="aer:AERYTH_15010"/>
<sequence length="449" mass="45126">MTTTEAGPTGLVRVTVRTDERSADLALPSAVPVAELVPEIARTLGALDPTTSHRGFVLHLSDGRELSSTSGLTFQHVHDGAVLVLAPASDGRRRVYDDVVEAMADVVESTTSPWAPTAARRTALVAATALLALGALTISLERPSVVAGALAGVVALVLVTAAIVLARLEGEPEVALVLGWSATVFAAVGGFTALDEPGLLGWPLAAAGGGAAVAAALALVGTVERRVLLAPGLVVGALVAMTSSIVASTDIGAPEAYLTLLAVLTILSSLLPALSLTLVGGSAAQPQDPTVEVADPDEVSIDQVRSSAATGHSIFLALTASVGVLLLLVAPLAVTLGVTGALATVCVSVVLLARTRQLRSGTEVGVGLAGAGAGLLAVALSVLVLRPEWRLELVIVLVVAAAATLVATLVRSEESVVRGRLVEVVELASLVALLPLLVIAVGIVAAVRS</sequence>
<feature type="transmembrane region" description="Helical" evidence="7">
    <location>
        <begin position="391"/>
        <end position="412"/>
    </location>
</feature>
<dbReference type="AlphaFoldDB" id="A0A0U4CTE1"/>
<name>A0A0U4CTE1_9ACTN</name>
<evidence type="ECO:0000256" key="7">
    <source>
        <dbReference type="SAM" id="Phobius"/>
    </source>
</evidence>
<feature type="transmembrane region" description="Helical" evidence="7">
    <location>
        <begin position="146"/>
        <end position="168"/>
    </location>
</feature>
<dbReference type="STRING" id="2041.AERYTH_15010"/>
<feature type="transmembrane region" description="Helical" evidence="7">
    <location>
        <begin position="365"/>
        <end position="385"/>
    </location>
</feature>
<keyword evidence="5 7" id="KW-1133">Transmembrane helix</keyword>
<feature type="transmembrane region" description="Helical" evidence="7">
    <location>
        <begin position="122"/>
        <end position="140"/>
    </location>
</feature>
<feature type="transmembrane region" description="Helical" evidence="7">
    <location>
        <begin position="258"/>
        <end position="279"/>
    </location>
</feature>
<evidence type="ECO:0000256" key="4">
    <source>
        <dbReference type="ARBA" id="ARBA00022692"/>
    </source>
</evidence>
<accession>A0A0U4CTE1</accession>
<proteinExistence type="inferred from homology"/>
<reference evidence="9 10" key="1">
    <citation type="journal article" date="1991" name="Int. J. Syst. Bacteriol.">
        <title>Description of the erythromycin-producing bacterium Arthrobacter sp. strain NRRL B-3381 as Aeromicrobium erythreum gen. nov., sp. nov.</title>
        <authorList>
            <person name="Miller E.S."/>
            <person name="Woese C.R."/>
            <person name="Brenner S."/>
        </authorList>
    </citation>
    <scope>NUCLEOTIDE SEQUENCE [LARGE SCALE GENOMIC DNA]</scope>
    <source>
        <strain evidence="9 10">AR18</strain>
    </source>
</reference>
<dbReference type="EMBL" id="CP011502">
    <property type="protein sequence ID" value="ALX05916.1"/>
    <property type="molecule type" value="Genomic_DNA"/>
</dbReference>
<organism evidence="9 10">
    <name type="scientific">Aeromicrobium erythreum</name>
    <dbReference type="NCBI Taxonomy" id="2041"/>
    <lineage>
        <taxon>Bacteria</taxon>
        <taxon>Bacillati</taxon>
        <taxon>Actinomycetota</taxon>
        <taxon>Actinomycetes</taxon>
        <taxon>Propionibacteriales</taxon>
        <taxon>Nocardioidaceae</taxon>
        <taxon>Aeromicrobium</taxon>
    </lineage>
</organism>
<protein>
    <recommendedName>
        <fullName evidence="8">EccD-like transmembrane domain-containing protein</fullName>
    </recommendedName>
</protein>
<evidence type="ECO:0000256" key="6">
    <source>
        <dbReference type="ARBA" id="ARBA00023136"/>
    </source>
</evidence>
<feature type="transmembrane region" description="Helical" evidence="7">
    <location>
        <begin position="424"/>
        <end position="447"/>
    </location>
</feature>
<feature type="transmembrane region" description="Helical" evidence="7">
    <location>
        <begin position="200"/>
        <end position="220"/>
    </location>
</feature>
<dbReference type="Proteomes" id="UP000067689">
    <property type="component" value="Chromosome"/>
</dbReference>
<gene>
    <name evidence="9" type="ORF">AERYTH_15010</name>
</gene>
<evidence type="ECO:0000256" key="5">
    <source>
        <dbReference type="ARBA" id="ARBA00022989"/>
    </source>
</evidence>
<dbReference type="Pfam" id="PF08817">
    <property type="entry name" value="YukD"/>
    <property type="match status" value="1"/>
</dbReference>
<keyword evidence="4 7" id="KW-0812">Transmembrane</keyword>
<dbReference type="InterPro" id="IPR044049">
    <property type="entry name" value="EccD_transm"/>
</dbReference>
<keyword evidence="10" id="KW-1185">Reference proteome</keyword>